<dbReference type="Proteomes" id="UP000469558">
    <property type="component" value="Unassembled WGS sequence"/>
</dbReference>
<name>A0A8T9CEB4_9HELO</name>
<keyword evidence="2" id="KW-1185">Reference proteome</keyword>
<dbReference type="OrthoDB" id="2308815at2759"/>
<dbReference type="AlphaFoldDB" id="A0A8T9CEB4"/>
<organism evidence="1 2">
    <name type="scientific">Lachnellula suecica</name>
    <dbReference type="NCBI Taxonomy" id="602035"/>
    <lineage>
        <taxon>Eukaryota</taxon>
        <taxon>Fungi</taxon>
        <taxon>Dikarya</taxon>
        <taxon>Ascomycota</taxon>
        <taxon>Pezizomycotina</taxon>
        <taxon>Leotiomycetes</taxon>
        <taxon>Helotiales</taxon>
        <taxon>Lachnaceae</taxon>
        <taxon>Lachnellula</taxon>
    </lineage>
</organism>
<evidence type="ECO:0000313" key="1">
    <source>
        <dbReference type="EMBL" id="TVY83512.1"/>
    </source>
</evidence>
<gene>
    <name evidence="1" type="ORF">LSUE1_G006339</name>
</gene>
<dbReference type="EMBL" id="QGMK01000184">
    <property type="protein sequence ID" value="TVY83512.1"/>
    <property type="molecule type" value="Genomic_DNA"/>
</dbReference>
<reference evidence="1 2" key="1">
    <citation type="submission" date="2018-05" db="EMBL/GenBank/DDBJ databases">
        <title>Genome sequencing and assembly of the regulated plant pathogen Lachnellula willkommii and related sister species for the development of diagnostic species identification markers.</title>
        <authorList>
            <person name="Giroux E."/>
            <person name="Bilodeau G."/>
        </authorList>
    </citation>
    <scope>NUCLEOTIDE SEQUENCE [LARGE SCALE GENOMIC DNA]</scope>
    <source>
        <strain evidence="1 2">CBS 268.59</strain>
    </source>
</reference>
<protein>
    <submittedName>
        <fullName evidence="1">Uncharacterized protein</fullName>
    </submittedName>
</protein>
<sequence length="74" mass="8590">MQRAEKGGSFTVDVALNYYSQWLVNSCGVYPPEVWNNVWSRNGNPVFRYYHNMNYMLPRFFAGLAKSGSDKVLF</sequence>
<accession>A0A8T9CEB4</accession>
<comment type="caution">
    <text evidence="1">The sequence shown here is derived from an EMBL/GenBank/DDBJ whole genome shotgun (WGS) entry which is preliminary data.</text>
</comment>
<proteinExistence type="predicted"/>
<evidence type="ECO:0000313" key="2">
    <source>
        <dbReference type="Proteomes" id="UP000469558"/>
    </source>
</evidence>